<evidence type="ECO:0000256" key="1">
    <source>
        <dbReference type="SAM" id="SignalP"/>
    </source>
</evidence>
<keyword evidence="3" id="KW-1185">Reference proteome</keyword>
<dbReference type="Proteomes" id="UP000078503">
    <property type="component" value="Unassembled WGS sequence"/>
</dbReference>
<evidence type="ECO:0000313" key="2">
    <source>
        <dbReference type="EMBL" id="OAN11443.1"/>
    </source>
</evidence>
<accession>A0A178K415</accession>
<sequence length="180" mass="19521">MYKYTCLVGLLIANLFVVPATYANNFNYNYGEVLVPLNPGGLGVGGSMLIHQNAHVVAEATSSFDSDWSISAGAGFNAPVSQFADLRGYFKVHSQKLKKSDDNFGRFFTELSFDASAWVNPVSEVGVSAGAYLISDDNTKMKLHTYYRFHPTPTISLAAALHISGLQNGLIMLSARYPLG</sequence>
<dbReference type="RefSeq" id="WP_068336252.1">
    <property type="nucleotide sequence ID" value="NZ_LVHF01000033.1"/>
</dbReference>
<organism evidence="2 3">
    <name type="scientific">Photobacterium jeanii</name>
    <dbReference type="NCBI Taxonomy" id="858640"/>
    <lineage>
        <taxon>Bacteria</taxon>
        <taxon>Pseudomonadati</taxon>
        <taxon>Pseudomonadota</taxon>
        <taxon>Gammaproteobacteria</taxon>
        <taxon>Vibrionales</taxon>
        <taxon>Vibrionaceae</taxon>
        <taxon>Photobacterium</taxon>
    </lineage>
</organism>
<protein>
    <recommendedName>
        <fullName evidence="4">Outer membrane protein beta-barrel domain-containing protein</fullName>
    </recommendedName>
</protein>
<name>A0A178K415_9GAMM</name>
<keyword evidence="1" id="KW-0732">Signal</keyword>
<dbReference type="STRING" id="858640.A3K86_21110"/>
<reference evidence="2 3" key="1">
    <citation type="submission" date="2016-03" db="EMBL/GenBank/DDBJ databases">
        <title>Photobacterium proteolyticum sp. nov. a protease producing bacterium isolated from ocean sediments of Laizhou Bay.</title>
        <authorList>
            <person name="Li Y."/>
        </authorList>
    </citation>
    <scope>NUCLEOTIDE SEQUENCE [LARGE SCALE GENOMIC DNA]</scope>
    <source>
        <strain evidence="2 3">R-40508</strain>
    </source>
</reference>
<proteinExistence type="predicted"/>
<comment type="caution">
    <text evidence="2">The sequence shown here is derived from an EMBL/GenBank/DDBJ whole genome shotgun (WGS) entry which is preliminary data.</text>
</comment>
<gene>
    <name evidence="2" type="ORF">A3K86_21110</name>
</gene>
<feature type="chain" id="PRO_5008089964" description="Outer membrane protein beta-barrel domain-containing protein" evidence="1">
    <location>
        <begin position="23"/>
        <end position="180"/>
    </location>
</feature>
<dbReference type="AlphaFoldDB" id="A0A178K415"/>
<evidence type="ECO:0008006" key="4">
    <source>
        <dbReference type="Google" id="ProtNLM"/>
    </source>
</evidence>
<dbReference type="OrthoDB" id="5814217at2"/>
<dbReference type="EMBL" id="LVHF01000033">
    <property type="protein sequence ID" value="OAN11443.1"/>
    <property type="molecule type" value="Genomic_DNA"/>
</dbReference>
<evidence type="ECO:0000313" key="3">
    <source>
        <dbReference type="Proteomes" id="UP000078503"/>
    </source>
</evidence>
<feature type="signal peptide" evidence="1">
    <location>
        <begin position="1"/>
        <end position="22"/>
    </location>
</feature>